<accession>A0A4S4KY98</accession>
<evidence type="ECO:0000256" key="2">
    <source>
        <dbReference type="ARBA" id="ARBA00004613"/>
    </source>
</evidence>
<proteinExistence type="predicted"/>
<dbReference type="EMBL" id="SGPK01000564">
    <property type="protein sequence ID" value="THH02050.1"/>
    <property type="molecule type" value="Genomic_DNA"/>
</dbReference>
<sequence length="114" mass="13238">MSGKIITLFCYIYRRNDEPSHKRAFPIKIDNTETVGILKKVIKAETKDIFDHLAAFDLHLWNVEIPSKNNAVFKERLAAYIKNDHKLDEDMTPSDELCDVFPDRLPKNSVHIII</sequence>
<evidence type="ECO:0000256" key="1">
    <source>
        <dbReference type="ARBA" id="ARBA00004340"/>
    </source>
</evidence>
<dbReference type="AlphaFoldDB" id="A0A4S4KY98"/>
<dbReference type="InterPro" id="IPR045379">
    <property type="entry name" value="Crinkler_N"/>
</dbReference>
<name>A0A4S4KY98_9AGAM</name>
<dbReference type="Proteomes" id="UP000308199">
    <property type="component" value="Unassembled WGS sequence"/>
</dbReference>
<protein>
    <recommendedName>
        <fullName evidence="4">Crinkler effector protein N-terminal domain-containing protein</fullName>
    </recommendedName>
</protein>
<dbReference type="Pfam" id="PF20147">
    <property type="entry name" value="Crinkler"/>
    <property type="match status" value="1"/>
</dbReference>
<gene>
    <name evidence="5" type="ORF">EW145_g6811</name>
</gene>
<evidence type="ECO:0000313" key="6">
    <source>
        <dbReference type="Proteomes" id="UP000308199"/>
    </source>
</evidence>
<evidence type="ECO:0000256" key="3">
    <source>
        <dbReference type="ARBA" id="ARBA00022525"/>
    </source>
</evidence>
<comment type="caution">
    <text evidence="5">The sequence shown here is derived from an EMBL/GenBank/DDBJ whole genome shotgun (WGS) entry which is preliminary data.</text>
</comment>
<dbReference type="GO" id="GO:0043657">
    <property type="term" value="C:host cell"/>
    <property type="evidence" value="ECO:0007669"/>
    <property type="project" value="UniProtKB-SubCell"/>
</dbReference>
<evidence type="ECO:0000259" key="4">
    <source>
        <dbReference type="Pfam" id="PF20147"/>
    </source>
</evidence>
<keyword evidence="3" id="KW-0964">Secreted</keyword>
<comment type="subcellular location">
    <subcellularLocation>
        <location evidence="1">Host cell</location>
    </subcellularLocation>
    <subcellularLocation>
        <location evidence="2">Secreted</location>
    </subcellularLocation>
</comment>
<keyword evidence="6" id="KW-1185">Reference proteome</keyword>
<evidence type="ECO:0000313" key="5">
    <source>
        <dbReference type="EMBL" id="THH02050.1"/>
    </source>
</evidence>
<dbReference type="GO" id="GO:0005576">
    <property type="term" value="C:extracellular region"/>
    <property type="evidence" value="ECO:0007669"/>
    <property type="project" value="UniProtKB-SubCell"/>
</dbReference>
<organism evidence="5 6">
    <name type="scientific">Phellinidium pouzarii</name>
    <dbReference type="NCBI Taxonomy" id="167371"/>
    <lineage>
        <taxon>Eukaryota</taxon>
        <taxon>Fungi</taxon>
        <taxon>Dikarya</taxon>
        <taxon>Basidiomycota</taxon>
        <taxon>Agaricomycotina</taxon>
        <taxon>Agaricomycetes</taxon>
        <taxon>Hymenochaetales</taxon>
        <taxon>Hymenochaetaceae</taxon>
        <taxon>Phellinidium</taxon>
    </lineage>
</organism>
<reference evidence="5 6" key="1">
    <citation type="submission" date="2019-02" db="EMBL/GenBank/DDBJ databases">
        <title>Genome sequencing of the rare red list fungi Phellinidium pouzarii.</title>
        <authorList>
            <person name="Buettner E."/>
            <person name="Kellner H."/>
        </authorList>
    </citation>
    <scope>NUCLEOTIDE SEQUENCE [LARGE SCALE GENOMIC DNA]</scope>
    <source>
        <strain evidence="5 6">DSM 108285</strain>
    </source>
</reference>
<dbReference type="OrthoDB" id="2673191at2759"/>
<feature type="non-terminal residue" evidence="5">
    <location>
        <position position="114"/>
    </location>
</feature>
<feature type="domain" description="Crinkler effector protein N-terminal" evidence="4">
    <location>
        <begin position="6"/>
        <end position="114"/>
    </location>
</feature>